<dbReference type="GO" id="GO:0043709">
    <property type="term" value="P:cell adhesion involved in single-species biofilm formation"/>
    <property type="evidence" value="ECO:0007669"/>
    <property type="project" value="TreeGrafter"/>
</dbReference>
<dbReference type="InterPro" id="IPR050263">
    <property type="entry name" value="Bact_Fimbrial_Adh_Pro"/>
</dbReference>
<evidence type="ECO:0000259" key="5">
    <source>
        <dbReference type="Pfam" id="PF09160"/>
    </source>
</evidence>
<feature type="domain" description="FimH mannose-binding" evidence="5">
    <location>
        <begin position="37"/>
        <end position="169"/>
    </location>
</feature>
<evidence type="ECO:0000256" key="2">
    <source>
        <dbReference type="ARBA" id="ARBA00006671"/>
    </source>
</evidence>
<dbReference type="Proteomes" id="UP001210130">
    <property type="component" value="Chromosome"/>
</dbReference>
<dbReference type="CDD" id="cd10466">
    <property type="entry name" value="FimH_man-bind"/>
    <property type="match status" value="1"/>
</dbReference>
<name>A0AAJ5QRR9_9ENTR</name>
<organism evidence="6 7">
    <name type="scientific">Klebsiella electrica</name>
    <dbReference type="NCBI Taxonomy" id="1259973"/>
    <lineage>
        <taxon>Bacteria</taxon>
        <taxon>Pseudomonadati</taxon>
        <taxon>Pseudomonadota</taxon>
        <taxon>Gammaproteobacteria</taxon>
        <taxon>Enterobacterales</taxon>
        <taxon>Enterobacteriaceae</taxon>
        <taxon>Klebsiella/Raoultella group</taxon>
        <taxon>Klebsiella</taxon>
    </lineage>
</organism>
<evidence type="ECO:0000313" key="7">
    <source>
        <dbReference type="Proteomes" id="UP001210130"/>
    </source>
</evidence>
<evidence type="ECO:0000259" key="4">
    <source>
        <dbReference type="Pfam" id="PF00419"/>
    </source>
</evidence>
<evidence type="ECO:0000256" key="3">
    <source>
        <dbReference type="ARBA" id="ARBA00023263"/>
    </source>
</evidence>
<dbReference type="SUPFAM" id="SSF49401">
    <property type="entry name" value="Bacterial adhesins"/>
    <property type="match status" value="2"/>
</dbReference>
<dbReference type="Gene3D" id="2.60.40.1090">
    <property type="entry name" value="Fimbrial-type adhesion domain"/>
    <property type="match status" value="2"/>
</dbReference>
<protein>
    <submittedName>
        <fullName evidence="6">Fimbrial protein</fullName>
    </submittedName>
</protein>
<keyword evidence="7" id="KW-1185">Reference proteome</keyword>
<proteinExistence type="inferred from homology"/>
<reference evidence="6 7" key="1">
    <citation type="journal article" date="2023" name="Microbiol. Resour. Announc.">
        <title>Complete Genome Sequence of the First Colistin-Resistant Raoultella electrica Strain.</title>
        <authorList>
            <person name="Aldeia C."/>
            <person name="Campos-Madueno E.I."/>
            <person name="Sendi P."/>
            <person name="Endimiani A."/>
        </authorList>
    </citation>
    <scope>NUCLEOTIDE SEQUENCE [LARGE SCALE GENOMIC DNA]</scope>
    <source>
        <strain evidence="6 7">S2-IND-01-C</strain>
    </source>
</reference>
<accession>A0AAJ5QRR9</accession>
<sequence length="317" mass="33427">MLNLIKNITLSSKLFFFIFLFILSAKTFAFSCMTSAGPIYDGGGSANVYVNLAPQLSSGQVLVVNLGDSISCRNDDPANFWDYARIEAGSSYSGVLNSFHGTLSYYGTSYNLPLSSPTSYFQYTWGQYQPLNLMMYLTPIGNNVSGTSIKQGDLITVLNLFKQAYYSTGSGAGHSSGNTSMTWYIYANNNTVVPTGGCDVSSRNVIVNLPDYPGSMTPVPLTVSCLQSQKLSYYISGAVANTGNNIFSNTASSSSAQGVGIEISNANGVLSTGSNVSLGTVGASAVDLGLKANYALTGGQVIAGNVQSLIGVTFIYQ</sequence>
<comment type="subcellular location">
    <subcellularLocation>
        <location evidence="1">Fimbrium</location>
    </subcellularLocation>
</comment>
<dbReference type="EMBL" id="CP112887">
    <property type="protein sequence ID" value="WBW60400.1"/>
    <property type="molecule type" value="Genomic_DNA"/>
</dbReference>
<dbReference type="InterPro" id="IPR008966">
    <property type="entry name" value="Adhesion_dom_sf"/>
</dbReference>
<gene>
    <name evidence="6" type="ORF">OR613_20645</name>
</gene>
<comment type="similarity">
    <text evidence="2">Belongs to the fimbrial protein family.</text>
</comment>
<dbReference type="InterPro" id="IPR036937">
    <property type="entry name" value="Adhesion_dom_fimbrial_sf"/>
</dbReference>
<dbReference type="Pfam" id="PF00419">
    <property type="entry name" value="Fimbrial"/>
    <property type="match status" value="1"/>
</dbReference>
<keyword evidence="3" id="KW-0281">Fimbrium</keyword>
<dbReference type="InterPro" id="IPR015243">
    <property type="entry name" value="FimH_man-bd"/>
</dbReference>
<dbReference type="RefSeq" id="WP_271207249.1">
    <property type="nucleotide sequence ID" value="NZ_CP112887.1"/>
</dbReference>
<dbReference type="InterPro" id="IPR000259">
    <property type="entry name" value="Adhesion_dom_fimbrial"/>
</dbReference>
<dbReference type="Pfam" id="PF09160">
    <property type="entry name" value="FimH_man-bind"/>
    <property type="match status" value="1"/>
</dbReference>
<evidence type="ECO:0000256" key="1">
    <source>
        <dbReference type="ARBA" id="ARBA00004561"/>
    </source>
</evidence>
<dbReference type="PANTHER" id="PTHR33420">
    <property type="entry name" value="FIMBRIAL SUBUNIT ELFA-RELATED"/>
    <property type="match status" value="1"/>
</dbReference>
<feature type="domain" description="Fimbrial-type adhesion" evidence="4">
    <location>
        <begin position="217"/>
        <end position="317"/>
    </location>
</feature>
<dbReference type="GO" id="GO:0009289">
    <property type="term" value="C:pilus"/>
    <property type="evidence" value="ECO:0007669"/>
    <property type="project" value="UniProtKB-SubCell"/>
</dbReference>
<dbReference type="AlphaFoldDB" id="A0AAJ5QRR9"/>
<dbReference type="PANTHER" id="PTHR33420:SF14">
    <property type="entry name" value="TYPE 1 FIMBRIN D-MANNOSE SPECIFIC ADHESIN"/>
    <property type="match status" value="1"/>
</dbReference>
<evidence type="ECO:0000313" key="6">
    <source>
        <dbReference type="EMBL" id="WBW60400.1"/>
    </source>
</evidence>